<keyword evidence="2" id="KW-1185">Reference proteome</keyword>
<proteinExistence type="predicted"/>
<sequence>ILKAFEATSISPLDANIILKRFINTSPEQTSGETSGSDISASDWRKIQRVLKGEVKDETNRQARKLSQVIHRLSVQNQLYKHEN</sequence>
<feature type="non-terminal residue" evidence="1">
    <location>
        <position position="1"/>
    </location>
</feature>
<reference evidence="1" key="1">
    <citation type="journal article" date="2020" name="Stud. Mycol.">
        <title>101 Dothideomycetes genomes: a test case for predicting lifestyles and emergence of pathogens.</title>
        <authorList>
            <person name="Haridas S."/>
            <person name="Albert R."/>
            <person name="Binder M."/>
            <person name="Bloem J."/>
            <person name="Labutti K."/>
            <person name="Salamov A."/>
            <person name="Andreopoulos B."/>
            <person name="Baker S."/>
            <person name="Barry K."/>
            <person name="Bills G."/>
            <person name="Bluhm B."/>
            <person name="Cannon C."/>
            <person name="Castanera R."/>
            <person name="Culley D."/>
            <person name="Daum C."/>
            <person name="Ezra D."/>
            <person name="Gonzalez J."/>
            <person name="Henrissat B."/>
            <person name="Kuo A."/>
            <person name="Liang C."/>
            <person name="Lipzen A."/>
            <person name="Lutzoni F."/>
            <person name="Magnuson J."/>
            <person name="Mondo S."/>
            <person name="Nolan M."/>
            <person name="Ohm R."/>
            <person name="Pangilinan J."/>
            <person name="Park H.-J."/>
            <person name="Ramirez L."/>
            <person name="Alfaro M."/>
            <person name="Sun H."/>
            <person name="Tritt A."/>
            <person name="Yoshinaga Y."/>
            <person name="Zwiers L.-H."/>
            <person name="Turgeon B."/>
            <person name="Goodwin S."/>
            <person name="Spatafora J."/>
            <person name="Crous P."/>
            <person name="Grigoriev I."/>
        </authorList>
    </citation>
    <scope>NUCLEOTIDE SEQUENCE</scope>
    <source>
        <strain evidence="1">CBS 161.51</strain>
    </source>
</reference>
<dbReference type="Proteomes" id="UP000800038">
    <property type="component" value="Unassembled WGS sequence"/>
</dbReference>
<dbReference type="EMBL" id="ML976048">
    <property type="protein sequence ID" value="KAF1941405.1"/>
    <property type="molecule type" value="Genomic_DNA"/>
</dbReference>
<gene>
    <name evidence="1" type="ORF">EJ02DRAFT_347914</name>
</gene>
<dbReference type="AlphaFoldDB" id="A0A6A5SL84"/>
<organism evidence="1 2">
    <name type="scientific">Clathrospora elynae</name>
    <dbReference type="NCBI Taxonomy" id="706981"/>
    <lineage>
        <taxon>Eukaryota</taxon>
        <taxon>Fungi</taxon>
        <taxon>Dikarya</taxon>
        <taxon>Ascomycota</taxon>
        <taxon>Pezizomycotina</taxon>
        <taxon>Dothideomycetes</taxon>
        <taxon>Pleosporomycetidae</taxon>
        <taxon>Pleosporales</taxon>
        <taxon>Diademaceae</taxon>
        <taxon>Clathrospora</taxon>
    </lineage>
</organism>
<evidence type="ECO:0000313" key="2">
    <source>
        <dbReference type="Proteomes" id="UP000800038"/>
    </source>
</evidence>
<name>A0A6A5SL84_9PLEO</name>
<accession>A0A6A5SL84</accession>
<dbReference type="OrthoDB" id="3773872at2759"/>
<protein>
    <submittedName>
        <fullName evidence="1">Uncharacterized protein</fullName>
    </submittedName>
</protein>
<evidence type="ECO:0000313" key="1">
    <source>
        <dbReference type="EMBL" id="KAF1941405.1"/>
    </source>
</evidence>